<dbReference type="GO" id="GO:0005886">
    <property type="term" value="C:plasma membrane"/>
    <property type="evidence" value="ECO:0007669"/>
    <property type="project" value="UniProtKB-SubCell"/>
</dbReference>
<dbReference type="SMART" id="SM00387">
    <property type="entry name" value="HATPase_c"/>
    <property type="match status" value="1"/>
</dbReference>
<evidence type="ECO:0000256" key="1">
    <source>
        <dbReference type="ARBA" id="ARBA00000085"/>
    </source>
</evidence>
<dbReference type="CDD" id="cd00082">
    <property type="entry name" value="HisKA"/>
    <property type="match status" value="1"/>
</dbReference>
<keyword evidence="4" id="KW-1003">Cell membrane</keyword>
<dbReference type="PANTHER" id="PTHR43047">
    <property type="entry name" value="TWO-COMPONENT HISTIDINE PROTEIN KINASE"/>
    <property type="match status" value="1"/>
</dbReference>
<accession>A0A2G6KCX7</accession>
<keyword evidence="7" id="KW-0547">Nucleotide-binding</keyword>
<dbReference type="SUPFAM" id="SSF55874">
    <property type="entry name" value="ATPase domain of HSP90 chaperone/DNA topoisomerase II/histidine kinase"/>
    <property type="match status" value="1"/>
</dbReference>
<dbReference type="Pfam" id="PF00512">
    <property type="entry name" value="HisKA"/>
    <property type="match status" value="1"/>
</dbReference>
<dbReference type="Gene3D" id="3.30.565.10">
    <property type="entry name" value="Histidine kinase-like ATPase, C-terminal domain"/>
    <property type="match status" value="1"/>
</dbReference>
<sequence>RILEVIELKELIMLLIEASHRSNEVVSNEVVLPRAGGESEITIIAVAKTLRDKNNHLMGVVTVLRDVTREKEINRMKANFLSTVSHELRTPLTSILSTYELLLQGSLGELNDDQYEFITLSKGQGEFLDIDIQPELPKILADEHKITRLFKNLLSNAVKFTEHGSIQLHIRRVQEGIQISVQDSGIGIPSEYFDKIFEKFFQVDSTSTREFGGSGAGLAICKAIVLAHHGRIWVESELNKGTRFHVILPFTPYNHSEGSA</sequence>
<name>A0A2G6KCX7_9BACT</name>
<dbReference type="PRINTS" id="PR00344">
    <property type="entry name" value="BCTRLSENSOR"/>
</dbReference>
<evidence type="ECO:0000256" key="7">
    <source>
        <dbReference type="ARBA" id="ARBA00022741"/>
    </source>
</evidence>
<keyword evidence="9" id="KW-0067">ATP-binding</keyword>
<keyword evidence="5" id="KW-0597">Phosphoprotein</keyword>
<evidence type="ECO:0000256" key="10">
    <source>
        <dbReference type="ARBA" id="ARBA00023012"/>
    </source>
</evidence>
<dbReference type="InterPro" id="IPR003594">
    <property type="entry name" value="HATPase_dom"/>
</dbReference>
<proteinExistence type="predicted"/>
<protein>
    <recommendedName>
        <fullName evidence="3">histidine kinase</fullName>
        <ecNumber evidence="3">2.7.13.3</ecNumber>
    </recommendedName>
</protein>
<comment type="catalytic activity">
    <reaction evidence="1">
        <text>ATP + protein L-histidine = ADP + protein N-phospho-L-histidine.</text>
        <dbReference type="EC" id="2.7.13.3"/>
    </reaction>
</comment>
<gene>
    <name evidence="13" type="ORF">CSA56_12990</name>
</gene>
<dbReference type="GO" id="GO:0009927">
    <property type="term" value="F:histidine phosphotransfer kinase activity"/>
    <property type="evidence" value="ECO:0007669"/>
    <property type="project" value="TreeGrafter"/>
</dbReference>
<evidence type="ECO:0000256" key="2">
    <source>
        <dbReference type="ARBA" id="ARBA00004236"/>
    </source>
</evidence>
<keyword evidence="11" id="KW-0472">Membrane</keyword>
<dbReference type="InterPro" id="IPR036890">
    <property type="entry name" value="HATPase_C_sf"/>
</dbReference>
<evidence type="ECO:0000256" key="8">
    <source>
        <dbReference type="ARBA" id="ARBA00022777"/>
    </source>
</evidence>
<dbReference type="Gene3D" id="3.30.450.20">
    <property type="entry name" value="PAS domain"/>
    <property type="match status" value="1"/>
</dbReference>
<dbReference type="EC" id="2.7.13.3" evidence="3"/>
<evidence type="ECO:0000256" key="3">
    <source>
        <dbReference type="ARBA" id="ARBA00012438"/>
    </source>
</evidence>
<dbReference type="PROSITE" id="PS50109">
    <property type="entry name" value="HIS_KIN"/>
    <property type="match status" value="1"/>
</dbReference>
<dbReference type="AlphaFoldDB" id="A0A2G6KCX7"/>
<dbReference type="InterPro" id="IPR003661">
    <property type="entry name" value="HisK_dim/P_dom"/>
</dbReference>
<dbReference type="GO" id="GO:0005524">
    <property type="term" value="F:ATP binding"/>
    <property type="evidence" value="ECO:0007669"/>
    <property type="project" value="UniProtKB-KW"/>
</dbReference>
<reference evidence="13 14" key="1">
    <citation type="submission" date="2017-10" db="EMBL/GenBank/DDBJ databases">
        <title>Novel microbial diversity and functional potential in the marine mammal oral microbiome.</title>
        <authorList>
            <person name="Dudek N.K."/>
            <person name="Sun C.L."/>
            <person name="Burstein D."/>
            <person name="Kantor R.S."/>
            <person name="Aliaga Goltsman D.S."/>
            <person name="Bik E.M."/>
            <person name="Thomas B.C."/>
            <person name="Banfield J.F."/>
            <person name="Relman D.A."/>
        </authorList>
    </citation>
    <scope>NUCLEOTIDE SEQUENCE [LARGE SCALE GENOMIC DNA]</scope>
    <source>
        <strain evidence="13">DOLJORAL78_47_16</strain>
    </source>
</reference>
<dbReference type="InterPro" id="IPR036097">
    <property type="entry name" value="HisK_dim/P_sf"/>
</dbReference>
<keyword evidence="6" id="KW-0808">Transferase</keyword>
<dbReference type="SMART" id="SM00388">
    <property type="entry name" value="HisKA"/>
    <property type="match status" value="1"/>
</dbReference>
<dbReference type="EMBL" id="PDSK01000102">
    <property type="protein sequence ID" value="PIE33230.1"/>
    <property type="molecule type" value="Genomic_DNA"/>
</dbReference>
<dbReference type="PANTHER" id="PTHR43047:SF72">
    <property type="entry name" value="OSMOSENSING HISTIDINE PROTEIN KINASE SLN1"/>
    <property type="match status" value="1"/>
</dbReference>
<evidence type="ECO:0000313" key="14">
    <source>
        <dbReference type="Proteomes" id="UP000230821"/>
    </source>
</evidence>
<comment type="caution">
    <text evidence="13">The sequence shown here is derived from an EMBL/GenBank/DDBJ whole genome shotgun (WGS) entry which is preliminary data.</text>
</comment>
<evidence type="ECO:0000256" key="9">
    <source>
        <dbReference type="ARBA" id="ARBA00022840"/>
    </source>
</evidence>
<keyword evidence="10" id="KW-0902">Two-component regulatory system</keyword>
<dbReference type="Proteomes" id="UP000230821">
    <property type="component" value="Unassembled WGS sequence"/>
</dbReference>
<dbReference type="InterPro" id="IPR005467">
    <property type="entry name" value="His_kinase_dom"/>
</dbReference>
<dbReference type="InterPro" id="IPR004358">
    <property type="entry name" value="Sig_transdc_His_kin-like_C"/>
</dbReference>
<evidence type="ECO:0000256" key="4">
    <source>
        <dbReference type="ARBA" id="ARBA00022475"/>
    </source>
</evidence>
<feature type="domain" description="Histidine kinase" evidence="12">
    <location>
        <begin position="45"/>
        <end position="252"/>
    </location>
</feature>
<dbReference type="FunFam" id="3.30.565.10:FF:000023">
    <property type="entry name" value="PAS domain-containing sensor histidine kinase"/>
    <property type="match status" value="1"/>
</dbReference>
<evidence type="ECO:0000313" key="13">
    <source>
        <dbReference type="EMBL" id="PIE33230.1"/>
    </source>
</evidence>
<evidence type="ECO:0000256" key="5">
    <source>
        <dbReference type="ARBA" id="ARBA00022553"/>
    </source>
</evidence>
<keyword evidence="8" id="KW-0418">Kinase</keyword>
<dbReference type="SUPFAM" id="SSF47384">
    <property type="entry name" value="Homodimeric domain of signal transducing histidine kinase"/>
    <property type="match status" value="1"/>
</dbReference>
<dbReference type="Pfam" id="PF02518">
    <property type="entry name" value="HATPase_c"/>
    <property type="match status" value="1"/>
</dbReference>
<organism evidence="13 14">
    <name type="scientific">candidate division KSB3 bacterium</name>
    <dbReference type="NCBI Taxonomy" id="2044937"/>
    <lineage>
        <taxon>Bacteria</taxon>
        <taxon>candidate division KSB3</taxon>
    </lineage>
</organism>
<dbReference type="GO" id="GO:0000155">
    <property type="term" value="F:phosphorelay sensor kinase activity"/>
    <property type="evidence" value="ECO:0007669"/>
    <property type="project" value="InterPro"/>
</dbReference>
<evidence type="ECO:0000256" key="11">
    <source>
        <dbReference type="ARBA" id="ARBA00023136"/>
    </source>
</evidence>
<evidence type="ECO:0000256" key="6">
    <source>
        <dbReference type="ARBA" id="ARBA00022679"/>
    </source>
</evidence>
<evidence type="ECO:0000259" key="12">
    <source>
        <dbReference type="PROSITE" id="PS50109"/>
    </source>
</evidence>
<feature type="non-terminal residue" evidence="13">
    <location>
        <position position="1"/>
    </location>
</feature>
<dbReference type="CDD" id="cd16922">
    <property type="entry name" value="HATPase_EvgS-ArcB-TorS-like"/>
    <property type="match status" value="1"/>
</dbReference>
<comment type="subcellular location">
    <subcellularLocation>
        <location evidence="2">Cell membrane</location>
    </subcellularLocation>
</comment>